<dbReference type="AlphaFoldDB" id="A0AAI8YJN6"/>
<organism evidence="1 2">
    <name type="scientific">Anthostomella pinea</name>
    <dbReference type="NCBI Taxonomy" id="933095"/>
    <lineage>
        <taxon>Eukaryota</taxon>
        <taxon>Fungi</taxon>
        <taxon>Dikarya</taxon>
        <taxon>Ascomycota</taxon>
        <taxon>Pezizomycotina</taxon>
        <taxon>Sordariomycetes</taxon>
        <taxon>Xylariomycetidae</taxon>
        <taxon>Xylariales</taxon>
        <taxon>Xylariaceae</taxon>
        <taxon>Anthostomella</taxon>
    </lineage>
</organism>
<proteinExistence type="predicted"/>
<sequence length="57" mass="6553">MRMDLKSVFDSREPESVFLEDFEAARKLLGGTRNAAGAQVQSKEWVLRWREGGVELR</sequence>
<keyword evidence="2" id="KW-1185">Reference proteome</keyword>
<dbReference type="Proteomes" id="UP001295740">
    <property type="component" value="Unassembled WGS sequence"/>
</dbReference>
<gene>
    <name evidence="1" type="ORF">KHLLAP_LOCUS7551</name>
</gene>
<dbReference type="EMBL" id="CAUWAG010000010">
    <property type="protein sequence ID" value="CAJ2507083.1"/>
    <property type="molecule type" value="Genomic_DNA"/>
</dbReference>
<evidence type="ECO:0000313" key="1">
    <source>
        <dbReference type="EMBL" id="CAJ2507083.1"/>
    </source>
</evidence>
<evidence type="ECO:0000313" key="2">
    <source>
        <dbReference type="Proteomes" id="UP001295740"/>
    </source>
</evidence>
<accession>A0AAI8YJN6</accession>
<name>A0AAI8YJN6_9PEZI</name>
<comment type="caution">
    <text evidence="1">The sequence shown here is derived from an EMBL/GenBank/DDBJ whole genome shotgun (WGS) entry which is preliminary data.</text>
</comment>
<protein>
    <submittedName>
        <fullName evidence="1">Uu.00g082690.m01.CDS01</fullName>
    </submittedName>
</protein>
<reference evidence="1" key="1">
    <citation type="submission" date="2023-10" db="EMBL/GenBank/DDBJ databases">
        <authorList>
            <person name="Hackl T."/>
        </authorList>
    </citation>
    <scope>NUCLEOTIDE SEQUENCE</scope>
</reference>